<evidence type="ECO:0000256" key="2">
    <source>
        <dbReference type="SAM" id="Phobius"/>
    </source>
</evidence>
<accession>A0ABS8PBD4</accession>
<dbReference type="RefSeq" id="WP_230736786.1">
    <property type="nucleotide sequence ID" value="NZ_JAJNDB010000004.1"/>
</dbReference>
<evidence type="ECO:0000313" key="5">
    <source>
        <dbReference type="Proteomes" id="UP001199469"/>
    </source>
</evidence>
<dbReference type="Pfam" id="PF20434">
    <property type="entry name" value="BD-FAE"/>
    <property type="match status" value="1"/>
</dbReference>
<sequence length="379" mass="38377">MTLARIALGTIGAAGGVALLVVVVGTFLPRIPVIGFLGSFVSGQYPVHVVAAACAGVGVGLGLIALDVPRLGVVVAVVAGMALVGGLVVLGALQATARAEGVRIHWLEALTAVDQSGAAPDATVRYRPGLDLDVTLPPGPGPHPVMVWVHGGSWVRGERTDRERSNRWYADHGLAVVSVQYRLPGDPGLPGATLGEAQRDDVAAALAWVRGPGQEYGLDPAAVTLAGQSAGATLALSTAAALVGVPGATLPTSAPPQPPAAVVAFYPVVDMRLIAPGLQDAVFGGPAGSVPALTRAASPTDLVAGNLPPTMLVVGAADNFIRADLVRGLDADLRAAGVPGRLLQIPYADHVFDHPYGSPGGQIARPAVIAFARRCAPRL</sequence>
<reference evidence="4 5" key="1">
    <citation type="submission" date="2021-11" db="EMBL/GenBank/DDBJ databases">
        <title>Draft genome sequence of Actinomycetospora sp. SF1 isolated from the rhizosphere soil.</title>
        <authorList>
            <person name="Duangmal K."/>
            <person name="Chantavorakit T."/>
        </authorList>
    </citation>
    <scope>NUCLEOTIDE SEQUENCE [LARGE SCALE GENOMIC DNA]</scope>
    <source>
        <strain evidence="4 5">TBRC 5722</strain>
    </source>
</reference>
<dbReference type="Gene3D" id="3.40.50.1820">
    <property type="entry name" value="alpha/beta hydrolase"/>
    <property type="match status" value="1"/>
</dbReference>
<evidence type="ECO:0000313" key="4">
    <source>
        <dbReference type="EMBL" id="MCD2195571.1"/>
    </source>
</evidence>
<dbReference type="InterPro" id="IPR050300">
    <property type="entry name" value="GDXG_lipolytic_enzyme"/>
</dbReference>
<keyword evidence="2" id="KW-0812">Transmembrane</keyword>
<gene>
    <name evidence="4" type="ORF">LQ327_19565</name>
</gene>
<keyword evidence="2" id="KW-1133">Transmembrane helix</keyword>
<keyword evidence="5" id="KW-1185">Reference proteome</keyword>
<organism evidence="4 5">
    <name type="scientific">Actinomycetospora endophytica</name>
    <dbReference type="NCBI Taxonomy" id="2291215"/>
    <lineage>
        <taxon>Bacteria</taxon>
        <taxon>Bacillati</taxon>
        <taxon>Actinomycetota</taxon>
        <taxon>Actinomycetes</taxon>
        <taxon>Pseudonocardiales</taxon>
        <taxon>Pseudonocardiaceae</taxon>
        <taxon>Actinomycetospora</taxon>
    </lineage>
</organism>
<dbReference type="InterPro" id="IPR029058">
    <property type="entry name" value="AB_hydrolase_fold"/>
</dbReference>
<name>A0ABS8PBD4_9PSEU</name>
<feature type="domain" description="BD-FAE-like" evidence="3">
    <location>
        <begin position="132"/>
        <end position="324"/>
    </location>
</feature>
<feature type="transmembrane region" description="Helical" evidence="2">
    <location>
        <begin position="72"/>
        <end position="93"/>
    </location>
</feature>
<feature type="transmembrane region" description="Helical" evidence="2">
    <location>
        <begin position="6"/>
        <end position="28"/>
    </location>
</feature>
<keyword evidence="2" id="KW-0472">Membrane</keyword>
<dbReference type="PANTHER" id="PTHR48081">
    <property type="entry name" value="AB HYDROLASE SUPERFAMILY PROTEIN C4A8.06C"/>
    <property type="match status" value="1"/>
</dbReference>
<evidence type="ECO:0000256" key="1">
    <source>
        <dbReference type="ARBA" id="ARBA00022801"/>
    </source>
</evidence>
<comment type="caution">
    <text evidence="4">The sequence shown here is derived from an EMBL/GenBank/DDBJ whole genome shotgun (WGS) entry which is preliminary data.</text>
</comment>
<dbReference type="SUPFAM" id="SSF53474">
    <property type="entry name" value="alpha/beta-Hydrolases"/>
    <property type="match status" value="1"/>
</dbReference>
<evidence type="ECO:0000259" key="3">
    <source>
        <dbReference type="Pfam" id="PF20434"/>
    </source>
</evidence>
<dbReference type="GO" id="GO:0016787">
    <property type="term" value="F:hydrolase activity"/>
    <property type="evidence" value="ECO:0007669"/>
    <property type="project" value="UniProtKB-KW"/>
</dbReference>
<dbReference type="InterPro" id="IPR049492">
    <property type="entry name" value="BD-FAE-like_dom"/>
</dbReference>
<feature type="transmembrane region" description="Helical" evidence="2">
    <location>
        <begin position="49"/>
        <end position="66"/>
    </location>
</feature>
<dbReference type="Proteomes" id="UP001199469">
    <property type="component" value="Unassembled WGS sequence"/>
</dbReference>
<proteinExistence type="predicted"/>
<protein>
    <submittedName>
        <fullName evidence="4">Alpha/beta hydrolase</fullName>
    </submittedName>
</protein>
<keyword evidence="1 4" id="KW-0378">Hydrolase</keyword>
<dbReference type="EMBL" id="JAJNDB010000004">
    <property type="protein sequence ID" value="MCD2195571.1"/>
    <property type="molecule type" value="Genomic_DNA"/>
</dbReference>